<dbReference type="OrthoDB" id="6627902at2759"/>
<keyword evidence="2" id="KW-1185">Reference proteome</keyword>
<proteinExistence type="predicted"/>
<evidence type="ECO:0000313" key="1">
    <source>
        <dbReference type="EMBL" id="CAB0007315.1"/>
    </source>
</evidence>
<sequence length="192" mass="20018">MGVLRVICAPLTDCLNFTRLSGSGWGLTGDDLLVISRGVFLGILLYAVPAWWPVPSPRSGLEKKLDSAQKAVLLKVVRAFRTTSGVAVTVLAGVLPVRLEAARRHAGYCIAKGLPFAAGGLRVDEAGAAALTRPELTGGPAGWSLGLVEYPLSPQGDGEETAEHILLDAQGCLKEDQTGGCHLPSGGHRGLD</sequence>
<protein>
    <submittedName>
        <fullName evidence="1">Uncharacterized protein</fullName>
    </submittedName>
</protein>
<evidence type="ECO:0000313" key="2">
    <source>
        <dbReference type="Proteomes" id="UP000479000"/>
    </source>
</evidence>
<dbReference type="Proteomes" id="UP000479000">
    <property type="component" value="Unassembled WGS sequence"/>
</dbReference>
<reference evidence="1 2" key="1">
    <citation type="submission" date="2020-02" db="EMBL/GenBank/DDBJ databases">
        <authorList>
            <person name="Ferguson B K."/>
        </authorList>
    </citation>
    <scope>NUCLEOTIDE SEQUENCE [LARGE SCALE GENOMIC DNA]</scope>
</reference>
<organism evidence="1 2">
    <name type="scientific">Nesidiocoris tenuis</name>
    <dbReference type="NCBI Taxonomy" id="355587"/>
    <lineage>
        <taxon>Eukaryota</taxon>
        <taxon>Metazoa</taxon>
        <taxon>Ecdysozoa</taxon>
        <taxon>Arthropoda</taxon>
        <taxon>Hexapoda</taxon>
        <taxon>Insecta</taxon>
        <taxon>Pterygota</taxon>
        <taxon>Neoptera</taxon>
        <taxon>Paraneoptera</taxon>
        <taxon>Hemiptera</taxon>
        <taxon>Heteroptera</taxon>
        <taxon>Panheteroptera</taxon>
        <taxon>Cimicomorpha</taxon>
        <taxon>Miridae</taxon>
        <taxon>Dicyphina</taxon>
        <taxon>Nesidiocoris</taxon>
    </lineage>
</organism>
<name>A0A6H5GSI7_9HEMI</name>
<gene>
    <name evidence="1" type="ORF">NTEN_LOCUS12614</name>
</gene>
<dbReference type="EMBL" id="CADCXU010018970">
    <property type="protein sequence ID" value="CAB0007315.1"/>
    <property type="molecule type" value="Genomic_DNA"/>
</dbReference>
<dbReference type="AlphaFoldDB" id="A0A6H5GSI7"/>
<accession>A0A6H5GSI7</accession>